<gene>
    <name evidence="2" type="ORF">CH376_00375</name>
    <name evidence="1" type="ORF">CH380_10735</name>
</gene>
<comment type="caution">
    <text evidence="1">The sequence shown here is derived from an EMBL/GenBank/DDBJ whole genome shotgun (WGS) entry which is preliminary data.</text>
</comment>
<organism evidence="1 4">
    <name type="scientific">Leptospira adleri</name>
    <dbReference type="NCBI Taxonomy" id="2023186"/>
    <lineage>
        <taxon>Bacteria</taxon>
        <taxon>Pseudomonadati</taxon>
        <taxon>Spirochaetota</taxon>
        <taxon>Spirochaetia</taxon>
        <taxon>Leptospirales</taxon>
        <taxon>Leptospiraceae</taxon>
        <taxon>Leptospira</taxon>
    </lineage>
</organism>
<proteinExistence type="predicted"/>
<dbReference type="Proteomes" id="UP000232188">
    <property type="component" value="Unassembled WGS sequence"/>
</dbReference>
<evidence type="ECO:0000313" key="2">
    <source>
        <dbReference type="EMBL" id="PJZ63918.1"/>
    </source>
</evidence>
<sequence length="90" mass="10331">MKSLSSSHVFDCKAPALFCRGVARSVSGEKKHRVLKRADSGESFFFVPRMETRNLKTRGIKKLTKIVRFSRKELNENGFRQFLSLAILKI</sequence>
<dbReference type="EMBL" id="NPDV01000008">
    <property type="protein sequence ID" value="PJZ53274.1"/>
    <property type="molecule type" value="Genomic_DNA"/>
</dbReference>
<dbReference type="AlphaFoldDB" id="A0A2M9YP02"/>
<dbReference type="Proteomes" id="UP000232149">
    <property type="component" value="Unassembled WGS sequence"/>
</dbReference>
<keyword evidence="3" id="KW-1185">Reference proteome</keyword>
<evidence type="ECO:0000313" key="4">
    <source>
        <dbReference type="Proteomes" id="UP000232188"/>
    </source>
</evidence>
<dbReference type="EMBL" id="NPDU01000001">
    <property type="protein sequence ID" value="PJZ63918.1"/>
    <property type="molecule type" value="Genomic_DNA"/>
</dbReference>
<protein>
    <submittedName>
        <fullName evidence="1">Uncharacterized protein</fullName>
    </submittedName>
</protein>
<evidence type="ECO:0000313" key="3">
    <source>
        <dbReference type="Proteomes" id="UP000232149"/>
    </source>
</evidence>
<accession>A0A2M9YP02</accession>
<evidence type="ECO:0000313" key="1">
    <source>
        <dbReference type="EMBL" id="PJZ53274.1"/>
    </source>
</evidence>
<name>A0A2M9YP02_9LEPT</name>
<reference evidence="3 4" key="1">
    <citation type="submission" date="2017-07" db="EMBL/GenBank/DDBJ databases">
        <title>Leptospira spp. isolated from tropical soils.</title>
        <authorList>
            <person name="Thibeaux R."/>
            <person name="Iraola G."/>
            <person name="Ferres I."/>
            <person name="Bierque E."/>
            <person name="Girault D."/>
            <person name="Soupe-Gilbert M.-E."/>
            <person name="Picardeau M."/>
            <person name="Goarant C."/>
        </authorList>
    </citation>
    <scope>NUCLEOTIDE SEQUENCE [LARGE SCALE GENOMIC DNA]</scope>
    <source>
        <strain evidence="1 4">FH2-B-C1</strain>
        <strain evidence="2 3">FH2-B-D1</strain>
    </source>
</reference>